<organism evidence="2 3">
    <name type="scientific">Fontibacillus panacisegetis</name>
    <dbReference type="NCBI Taxonomy" id="670482"/>
    <lineage>
        <taxon>Bacteria</taxon>
        <taxon>Bacillati</taxon>
        <taxon>Bacillota</taxon>
        <taxon>Bacilli</taxon>
        <taxon>Bacillales</taxon>
        <taxon>Paenibacillaceae</taxon>
        <taxon>Fontibacillus</taxon>
    </lineage>
</organism>
<feature type="domain" description="Carrier" evidence="1">
    <location>
        <begin position="16"/>
        <end position="83"/>
    </location>
</feature>
<sequence>MNTNMNINMNPGYLKEQLTTLIRDKFGIQIETLEDHLRLKEDLRMDSIMIVKLIVFIELDLMLQVPDQSIDPRAFSTVGTLLDFMQSLEPLSEQNDPVEVEAGEAR</sequence>
<dbReference type="InterPro" id="IPR009081">
    <property type="entry name" value="PP-bd_ACP"/>
</dbReference>
<dbReference type="RefSeq" id="WP_342707188.1">
    <property type="nucleotide sequence ID" value="NZ_FNBG01000009.1"/>
</dbReference>
<dbReference type="Gene3D" id="1.10.1200.10">
    <property type="entry name" value="ACP-like"/>
    <property type="match status" value="1"/>
</dbReference>
<evidence type="ECO:0000313" key="2">
    <source>
        <dbReference type="EMBL" id="SDF34134.1"/>
    </source>
</evidence>
<evidence type="ECO:0000259" key="1">
    <source>
        <dbReference type="Pfam" id="PF00550"/>
    </source>
</evidence>
<reference evidence="2 3" key="1">
    <citation type="submission" date="2016-10" db="EMBL/GenBank/DDBJ databases">
        <authorList>
            <person name="de Groot N.N."/>
        </authorList>
    </citation>
    <scope>NUCLEOTIDE SEQUENCE [LARGE SCALE GENOMIC DNA]</scope>
    <source>
        <strain evidence="2 3">DSM 28129</strain>
    </source>
</reference>
<accession>A0A1G7KAY2</accession>
<dbReference type="InterPro" id="IPR036736">
    <property type="entry name" value="ACP-like_sf"/>
</dbReference>
<keyword evidence="3" id="KW-1185">Reference proteome</keyword>
<dbReference type="SUPFAM" id="SSF47336">
    <property type="entry name" value="ACP-like"/>
    <property type="match status" value="1"/>
</dbReference>
<dbReference type="STRING" id="670482.SAMN04488542_10972"/>
<proteinExistence type="predicted"/>
<evidence type="ECO:0000313" key="3">
    <source>
        <dbReference type="Proteomes" id="UP000198972"/>
    </source>
</evidence>
<dbReference type="AlphaFoldDB" id="A0A1G7KAY2"/>
<name>A0A1G7KAY2_9BACL</name>
<gene>
    <name evidence="2" type="ORF">SAMN04488542_10972</name>
</gene>
<dbReference type="EMBL" id="FNBG01000009">
    <property type="protein sequence ID" value="SDF34134.1"/>
    <property type="molecule type" value="Genomic_DNA"/>
</dbReference>
<protein>
    <submittedName>
        <fullName evidence="2">Acyl carrier protein</fullName>
    </submittedName>
</protein>
<dbReference type="Proteomes" id="UP000198972">
    <property type="component" value="Unassembled WGS sequence"/>
</dbReference>
<dbReference type="Pfam" id="PF00550">
    <property type="entry name" value="PP-binding"/>
    <property type="match status" value="1"/>
</dbReference>